<accession>A0A8U0A443</accession>
<dbReference type="Proteomes" id="UP000831768">
    <property type="component" value="Chromosome"/>
</dbReference>
<feature type="transmembrane region" description="Helical" evidence="1">
    <location>
        <begin position="62"/>
        <end position="81"/>
    </location>
</feature>
<sequence>MGPIALSSSPLLAVVSGIAWAVIVGVSHALGQAESLQQYHAGRLMTVIIGSIPTYLIDRAGLSLWISLIGLLGAVVVWILCKRQLSPETNSLTVP</sequence>
<proteinExistence type="predicted"/>
<evidence type="ECO:0000313" key="2">
    <source>
        <dbReference type="EMBL" id="UPM43985.1"/>
    </source>
</evidence>
<gene>
    <name evidence="2" type="ORF">MW046_05955</name>
</gene>
<name>A0A8U0A443_9EURY</name>
<dbReference type="EMBL" id="CP096019">
    <property type="protein sequence ID" value="UPM43985.1"/>
    <property type="molecule type" value="Genomic_DNA"/>
</dbReference>
<organism evidence="2 3">
    <name type="scientific">Halocatena salina</name>
    <dbReference type="NCBI Taxonomy" id="2934340"/>
    <lineage>
        <taxon>Archaea</taxon>
        <taxon>Methanobacteriati</taxon>
        <taxon>Methanobacteriota</taxon>
        <taxon>Stenosarchaea group</taxon>
        <taxon>Halobacteria</taxon>
        <taxon>Halobacteriales</taxon>
        <taxon>Natronomonadaceae</taxon>
        <taxon>Halocatena</taxon>
    </lineage>
</organism>
<protein>
    <submittedName>
        <fullName evidence="2">Uncharacterized protein</fullName>
    </submittedName>
</protein>
<dbReference type="GeneID" id="71927572"/>
<keyword evidence="1" id="KW-0472">Membrane</keyword>
<dbReference type="AlphaFoldDB" id="A0A8U0A443"/>
<keyword evidence="1" id="KW-0812">Transmembrane</keyword>
<evidence type="ECO:0000256" key="1">
    <source>
        <dbReference type="SAM" id="Phobius"/>
    </source>
</evidence>
<reference evidence="2" key="1">
    <citation type="submission" date="2022-04" db="EMBL/GenBank/DDBJ databases">
        <title>Halocatena sp. nov., isolated from a salt lake.</title>
        <authorList>
            <person name="Cui H.-L."/>
        </authorList>
    </citation>
    <scope>NUCLEOTIDE SEQUENCE</scope>
    <source>
        <strain evidence="2">AD-1</strain>
    </source>
</reference>
<dbReference type="RefSeq" id="WP_247994643.1">
    <property type="nucleotide sequence ID" value="NZ_CP096019.1"/>
</dbReference>
<keyword evidence="3" id="KW-1185">Reference proteome</keyword>
<keyword evidence="1" id="KW-1133">Transmembrane helix</keyword>
<evidence type="ECO:0000313" key="3">
    <source>
        <dbReference type="Proteomes" id="UP000831768"/>
    </source>
</evidence>
<dbReference type="KEGG" id="haad:MW046_05955"/>